<proteinExistence type="predicted"/>
<evidence type="ECO:0000256" key="1">
    <source>
        <dbReference type="SAM" id="Coils"/>
    </source>
</evidence>
<accession>A0A0F9VN28</accession>
<protein>
    <submittedName>
        <fullName evidence="3">Uncharacterized protein</fullName>
    </submittedName>
</protein>
<keyword evidence="1" id="KW-0175">Coiled coil</keyword>
<dbReference type="EMBL" id="LAZR01000319">
    <property type="protein sequence ID" value="KKN74876.1"/>
    <property type="molecule type" value="Genomic_DNA"/>
</dbReference>
<comment type="caution">
    <text evidence="3">The sequence shown here is derived from an EMBL/GenBank/DDBJ whole genome shotgun (WGS) entry which is preliminary data.</text>
</comment>
<organism evidence="3">
    <name type="scientific">marine sediment metagenome</name>
    <dbReference type="NCBI Taxonomy" id="412755"/>
    <lineage>
        <taxon>unclassified sequences</taxon>
        <taxon>metagenomes</taxon>
        <taxon>ecological metagenomes</taxon>
    </lineage>
</organism>
<dbReference type="AlphaFoldDB" id="A0A0F9VN28"/>
<name>A0A0F9VN28_9ZZZZ</name>
<feature type="region of interest" description="Disordered" evidence="2">
    <location>
        <begin position="1"/>
        <end position="25"/>
    </location>
</feature>
<sequence length="196" mass="21895">MERQAPEKPPENKHSPTPWKAEDRTQTYLLDAGDKRVAFTMLNSEFDLERAQANRDLILDAVNGQKALEEELAEIKDQIREKLFINRGLAETVKALQTALDSNEQILTRVSSSRERLKEELSKVKAQRDELVAACEVISDVFPEITESPIGSGLEGTYLSPAGTMMPSQHIVALRQALDKIKEGLDTETIYKTKGG</sequence>
<evidence type="ECO:0000313" key="3">
    <source>
        <dbReference type="EMBL" id="KKN74876.1"/>
    </source>
</evidence>
<reference evidence="3" key="1">
    <citation type="journal article" date="2015" name="Nature">
        <title>Complex archaea that bridge the gap between prokaryotes and eukaryotes.</title>
        <authorList>
            <person name="Spang A."/>
            <person name="Saw J.H."/>
            <person name="Jorgensen S.L."/>
            <person name="Zaremba-Niedzwiedzka K."/>
            <person name="Martijn J."/>
            <person name="Lind A.E."/>
            <person name="van Eijk R."/>
            <person name="Schleper C."/>
            <person name="Guy L."/>
            <person name="Ettema T.J."/>
        </authorList>
    </citation>
    <scope>NUCLEOTIDE SEQUENCE</scope>
</reference>
<gene>
    <name evidence="3" type="ORF">LCGC14_0386250</name>
</gene>
<evidence type="ECO:0000256" key="2">
    <source>
        <dbReference type="SAM" id="MobiDB-lite"/>
    </source>
</evidence>
<feature type="coiled-coil region" evidence="1">
    <location>
        <begin position="107"/>
        <end position="134"/>
    </location>
</feature>